<evidence type="ECO:0000256" key="1">
    <source>
        <dbReference type="ARBA" id="ARBA00022723"/>
    </source>
</evidence>
<dbReference type="PROSITE" id="PS50089">
    <property type="entry name" value="ZF_RING_2"/>
    <property type="match status" value="1"/>
</dbReference>
<dbReference type="FunFam" id="1.10.1170.10:FF:000002">
    <property type="entry name" value="Baculoviral IAP repeat containing 7"/>
    <property type="match status" value="1"/>
</dbReference>
<dbReference type="GO" id="GO:0008270">
    <property type="term" value="F:zinc ion binding"/>
    <property type="evidence" value="ECO:0007669"/>
    <property type="project" value="UniProtKB-KW"/>
</dbReference>
<dbReference type="AlphaFoldDB" id="A0A914HKT1"/>
<evidence type="ECO:0000313" key="6">
    <source>
        <dbReference type="Proteomes" id="UP000887572"/>
    </source>
</evidence>
<dbReference type="Proteomes" id="UP000887572">
    <property type="component" value="Unplaced"/>
</dbReference>
<protein>
    <submittedName>
        <fullName evidence="7">RING-type domain-containing protein</fullName>
    </submittedName>
</protein>
<sequence>MGVVLRRSMYRSWSDEESARKVLGGIMRVLNNAQKREDVIYFLDECEGLRKIEQLNTKEGELVLKMIEKIHSSKGCVVCCDKKIDFVFIPCWHACVCEECEEKIGETCPMCRQISSKQRIYLP</sequence>
<dbReference type="InterPro" id="IPR013083">
    <property type="entry name" value="Znf_RING/FYVE/PHD"/>
</dbReference>
<evidence type="ECO:0000313" key="7">
    <source>
        <dbReference type="WBParaSite" id="Gr19_v10_g1779.t1"/>
    </source>
</evidence>
<evidence type="ECO:0000259" key="5">
    <source>
        <dbReference type="PROSITE" id="PS50089"/>
    </source>
</evidence>
<dbReference type="Pfam" id="PF13920">
    <property type="entry name" value="zf-C3HC4_3"/>
    <property type="match status" value="1"/>
</dbReference>
<organism evidence="6 7">
    <name type="scientific">Globodera rostochiensis</name>
    <name type="common">Golden nematode worm</name>
    <name type="synonym">Heterodera rostochiensis</name>
    <dbReference type="NCBI Taxonomy" id="31243"/>
    <lineage>
        <taxon>Eukaryota</taxon>
        <taxon>Metazoa</taxon>
        <taxon>Ecdysozoa</taxon>
        <taxon>Nematoda</taxon>
        <taxon>Chromadorea</taxon>
        <taxon>Rhabditida</taxon>
        <taxon>Tylenchina</taxon>
        <taxon>Tylenchomorpha</taxon>
        <taxon>Tylenchoidea</taxon>
        <taxon>Heteroderidae</taxon>
        <taxon>Heteroderinae</taxon>
        <taxon>Globodera</taxon>
    </lineage>
</organism>
<evidence type="ECO:0000256" key="2">
    <source>
        <dbReference type="ARBA" id="ARBA00022771"/>
    </source>
</evidence>
<dbReference type="WBParaSite" id="Gr19_v10_g1779.t1">
    <property type="protein sequence ID" value="Gr19_v10_g1779.t1"/>
    <property type="gene ID" value="Gr19_v10_g1779"/>
</dbReference>
<keyword evidence="2 4" id="KW-0863">Zinc-finger</keyword>
<dbReference type="InterPro" id="IPR001841">
    <property type="entry name" value="Znf_RING"/>
</dbReference>
<keyword evidence="6" id="KW-1185">Reference proteome</keyword>
<feature type="domain" description="RING-type" evidence="5">
    <location>
        <begin position="76"/>
        <end position="112"/>
    </location>
</feature>
<dbReference type="SUPFAM" id="SSF57850">
    <property type="entry name" value="RING/U-box"/>
    <property type="match status" value="1"/>
</dbReference>
<dbReference type="PANTHER" id="PTHR14879:SF5">
    <property type="entry name" value="RING-TYPE DOMAIN-CONTAINING PROTEIN"/>
    <property type="match status" value="1"/>
</dbReference>
<dbReference type="PANTHER" id="PTHR14879">
    <property type="entry name" value="CASPASE REGULATOR, RING FINGER DOMAIN-CONTAINING"/>
    <property type="match status" value="1"/>
</dbReference>
<name>A0A914HKT1_GLORO</name>
<reference evidence="7" key="1">
    <citation type="submission" date="2022-11" db="UniProtKB">
        <authorList>
            <consortium name="WormBaseParasite"/>
        </authorList>
    </citation>
    <scope>IDENTIFICATION</scope>
</reference>
<dbReference type="InterPro" id="IPR051728">
    <property type="entry name" value="RING-FYVE_E3_ubiquitin-ligase"/>
</dbReference>
<keyword evidence="1" id="KW-0479">Metal-binding</keyword>
<evidence type="ECO:0000256" key="3">
    <source>
        <dbReference type="ARBA" id="ARBA00022833"/>
    </source>
</evidence>
<keyword evidence="3" id="KW-0862">Zinc</keyword>
<accession>A0A914HKT1</accession>
<evidence type="ECO:0000256" key="4">
    <source>
        <dbReference type="PROSITE-ProRule" id="PRU00175"/>
    </source>
</evidence>
<dbReference type="Gene3D" id="3.30.40.10">
    <property type="entry name" value="Zinc/RING finger domain, C3HC4 (zinc finger)"/>
    <property type="match status" value="1"/>
</dbReference>
<proteinExistence type="predicted"/>